<evidence type="ECO:0000256" key="1">
    <source>
        <dbReference type="SAM" id="SignalP"/>
    </source>
</evidence>
<keyword evidence="3" id="KW-1185">Reference proteome</keyword>
<dbReference type="AlphaFoldDB" id="A0A7R9QDP7"/>
<sequence length="158" mass="17394">MKINILKTVEVLVSIYIGLLLVAIPETVGQECLCTAKFVGEYCGNELNVGSEASNCSQDLIYFCGKSNMRKTAYELRACTEGKGYPCNTKENKDNPCFQNLRCNCGDNNSRRKKYCGSDLVGPGCKPNIVYKCPMFRSSKLQVEDACPNGCKDGKCVN</sequence>
<dbReference type="EMBL" id="OC878109">
    <property type="protein sequence ID" value="CAD7640400.1"/>
    <property type="molecule type" value="Genomic_DNA"/>
</dbReference>
<dbReference type="EMBL" id="CAJPIZ010023534">
    <property type="protein sequence ID" value="CAG2118245.1"/>
    <property type="molecule type" value="Genomic_DNA"/>
</dbReference>
<reference evidence="2" key="1">
    <citation type="submission" date="2020-11" db="EMBL/GenBank/DDBJ databases">
        <authorList>
            <person name="Tran Van P."/>
        </authorList>
    </citation>
    <scope>NUCLEOTIDE SEQUENCE</scope>
</reference>
<keyword evidence="1" id="KW-0732">Signal</keyword>
<protein>
    <submittedName>
        <fullName evidence="2">Uncharacterized protein</fullName>
    </submittedName>
</protein>
<organism evidence="2">
    <name type="scientific">Medioppia subpectinata</name>
    <dbReference type="NCBI Taxonomy" id="1979941"/>
    <lineage>
        <taxon>Eukaryota</taxon>
        <taxon>Metazoa</taxon>
        <taxon>Ecdysozoa</taxon>
        <taxon>Arthropoda</taxon>
        <taxon>Chelicerata</taxon>
        <taxon>Arachnida</taxon>
        <taxon>Acari</taxon>
        <taxon>Acariformes</taxon>
        <taxon>Sarcoptiformes</taxon>
        <taxon>Oribatida</taxon>
        <taxon>Brachypylina</taxon>
        <taxon>Oppioidea</taxon>
        <taxon>Oppiidae</taxon>
        <taxon>Medioppia</taxon>
    </lineage>
</organism>
<dbReference type="OrthoDB" id="6491659at2759"/>
<accession>A0A7R9QDP7</accession>
<dbReference type="Proteomes" id="UP000759131">
    <property type="component" value="Unassembled WGS sequence"/>
</dbReference>
<gene>
    <name evidence="2" type="ORF">OSB1V03_LOCUS18197</name>
</gene>
<name>A0A7R9QDP7_9ACAR</name>
<feature type="signal peptide" evidence="1">
    <location>
        <begin position="1"/>
        <end position="29"/>
    </location>
</feature>
<feature type="chain" id="PRO_5036403786" evidence="1">
    <location>
        <begin position="30"/>
        <end position="158"/>
    </location>
</feature>
<proteinExistence type="predicted"/>
<evidence type="ECO:0000313" key="2">
    <source>
        <dbReference type="EMBL" id="CAD7640400.1"/>
    </source>
</evidence>
<evidence type="ECO:0000313" key="3">
    <source>
        <dbReference type="Proteomes" id="UP000759131"/>
    </source>
</evidence>